<keyword evidence="5" id="KW-1185">Reference proteome</keyword>
<dbReference type="GO" id="GO:0042254">
    <property type="term" value="P:ribosome biogenesis"/>
    <property type="evidence" value="ECO:0007669"/>
    <property type="project" value="UniProtKB-KW"/>
</dbReference>
<evidence type="ECO:0000313" key="4">
    <source>
        <dbReference type="EMBL" id="TLU65671.1"/>
    </source>
</evidence>
<evidence type="ECO:0000256" key="2">
    <source>
        <dbReference type="ARBA" id="ARBA00022517"/>
    </source>
</evidence>
<dbReference type="NCBIfam" id="NF003560">
    <property type="entry name" value="PRK05244.1-1"/>
    <property type="match status" value="1"/>
</dbReference>
<comment type="caution">
    <text evidence="4">The sequence shown here is derived from an EMBL/GenBank/DDBJ whole genome shotgun (WGS) entry which is preliminary data.</text>
</comment>
<dbReference type="Pfam" id="PF04220">
    <property type="entry name" value="YihI"/>
    <property type="match status" value="1"/>
</dbReference>
<feature type="compositionally biased region" description="Acidic residues" evidence="3">
    <location>
        <begin position="154"/>
        <end position="163"/>
    </location>
</feature>
<dbReference type="RefSeq" id="WP_138319332.1">
    <property type="nucleotide sequence ID" value="NZ_VCBC01000006.1"/>
</dbReference>
<gene>
    <name evidence="4" type="ORF">FE810_06995</name>
</gene>
<dbReference type="EMBL" id="VCBC01000006">
    <property type="protein sequence ID" value="TLU65671.1"/>
    <property type="molecule type" value="Genomic_DNA"/>
</dbReference>
<feature type="region of interest" description="Disordered" evidence="3">
    <location>
        <begin position="1"/>
        <end position="94"/>
    </location>
</feature>
<accession>A0A5R9IQV1</accession>
<sequence>MSRSKKSRKEGALMKAILPKRTPKEEKEKRIRKKSGNKPGSRQVTEAKQSNQANQSAQRDPRLGSKKPIALGVEQVTHSKPAPKPENRPESIAPVRVVDNSAALEQELLALENNEALQTLAARDEAGEALTEEQQSQLQAGLARYQELVSELGLEQEQDEDVQTQESSQVSEEALWDKLDDYDFSEYQEDKEK</sequence>
<reference evidence="4 5" key="1">
    <citation type="submission" date="2019-05" db="EMBL/GenBank/DDBJ databases">
        <title>Genome sequences of Thalassotalea litorea 1K03283.</title>
        <authorList>
            <person name="Zhang D."/>
        </authorList>
    </citation>
    <scope>NUCLEOTIDE SEQUENCE [LARGE SCALE GENOMIC DNA]</scope>
    <source>
        <strain evidence="4 5">MCCC 1K03283</strain>
    </source>
</reference>
<dbReference type="AlphaFoldDB" id="A0A5R9IQV1"/>
<keyword evidence="2" id="KW-0690">Ribosome biogenesis</keyword>
<feature type="compositionally biased region" description="Polar residues" evidence="3">
    <location>
        <begin position="38"/>
        <end position="48"/>
    </location>
</feature>
<feature type="region of interest" description="Disordered" evidence="3">
    <location>
        <begin position="151"/>
        <end position="193"/>
    </location>
</feature>
<evidence type="ECO:0000256" key="1">
    <source>
        <dbReference type="ARBA" id="ARBA00022468"/>
    </source>
</evidence>
<dbReference type="Proteomes" id="UP000307790">
    <property type="component" value="Unassembled WGS sequence"/>
</dbReference>
<dbReference type="OrthoDB" id="5677577at2"/>
<proteinExistence type="predicted"/>
<feature type="compositionally biased region" description="Low complexity" evidence="3">
    <location>
        <begin position="49"/>
        <end position="58"/>
    </location>
</feature>
<protein>
    <submittedName>
        <fullName evidence="4">GTPase-activating protein</fullName>
    </submittedName>
</protein>
<dbReference type="GO" id="GO:0005096">
    <property type="term" value="F:GTPase activator activity"/>
    <property type="evidence" value="ECO:0007669"/>
    <property type="project" value="UniProtKB-KW"/>
</dbReference>
<evidence type="ECO:0000313" key="5">
    <source>
        <dbReference type="Proteomes" id="UP000307790"/>
    </source>
</evidence>
<organism evidence="4 5">
    <name type="scientific">Thalassotalea litorea</name>
    <dbReference type="NCBI Taxonomy" id="2020715"/>
    <lineage>
        <taxon>Bacteria</taxon>
        <taxon>Pseudomonadati</taxon>
        <taxon>Pseudomonadota</taxon>
        <taxon>Gammaproteobacteria</taxon>
        <taxon>Alteromonadales</taxon>
        <taxon>Colwelliaceae</taxon>
        <taxon>Thalassotalea</taxon>
    </lineage>
</organism>
<name>A0A5R9IQV1_9GAMM</name>
<dbReference type="InterPro" id="IPR007336">
    <property type="entry name" value="YihI"/>
</dbReference>
<evidence type="ECO:0000256" key="3">
    <source>
        <dbReference type="SAM" id="MobiDB-lite"/>
    </source>
</evidence>
<keyword evidence="1" id="KW-0343">GTPase activation</keyword>